<proteinExistence type="inferred from homology"/>
<evidence type="ECO:0000259" key="10">
    <source>
        <dbReference type="Pfam" id="PF05649"/>
    </source>
</evidence>
<feature type="domain" description="Peptidase M13 N-terminal" evidence="10">
    <location>
        <begin position="37"/>
        <end position="433"/>
    </location>
</feature>
<keyword evidence="8" id="KW-0482">Metalloprotease</keyword>
<dbReference type="SUPFAM" id="SSF55486">
    <property type="entry name" value="Metalloproteases ('zincins'), catalytic domain"/>
    <property type="match status" value="2"/>
</dbReference>
<protein>
    <submittedName>
        <fullName evidence="11">Membrane metallo-endopeptidase-like 1</fullName>
    </submittedName>
</protein>
<dbReference type="GO" id="GO:0004222">
    <property type="term" value="F:metalloendopeptidase activity"/>
    <property type="evidence" value="ECO:0007669"/>
    <property type="project" value="InterPro"/>
</dbReference>
<dbReference type="Gene3D" id="3.40.390.10">
    <property type="entry name" value="Collagenase (Catalytic Domain)"/>
    <property type="match status" value="3"/>
</dbReference>
<dbReference type="GO" id="GO:0016485">
    <property type="term" value="P:protein processing"/>
    <property type="evidence" value="ECO:0007669"/>
    <property type="project" value="TreeGrafter"/>
</dbReference>
<evidence type="ECO:0000256" key="3">
    <source>
        <dbReference type="ARBA" id="ARBA00007357"/>
    </source>
</evidence>
<evidence type="ECO:0000256" key="1">
    <source>
        <dbReference type="ARBA" id="ARBA00001947"/>
    </source>
</evidence>
<feature type="domain" description="Peptidase M13 N-terminal" evidence="10">
    <location>
        <begin position="755"/>
        <end position="1146"/>
    </location>
</feature>
<keyword evidence="5" id="KW-0479">Metal-binding</keyword>
<evidence type="ECO:0000259" key="9">
    <source>
        <dbReference type="Pfam" id="PF01431"/>
    </source>
</evidence>
<evidence type="ECO:0000313" key="11">
    <source>
        <dbReference type="EMBL" id="KAF0768427.1"/>
    </source>
</evidence>
<comment type="similarity">
    <text evidence="3">Belongs to the peptidase M13 family.</text>
</comment>
<evidence type="ECO:0000256" key="5">
    <source>
        <dbReference type="ARBA" id="ARBA00022723"/>
    </source>
</evidence>
<dbReference type="PROSITE" id="PS51885">
    <property type="entry name" value="NEPRILYSIN"/>
    <property type="match status" value="2"/>
</dbReference>
<dbReference type="PRINTS" id="PR00786">
    <property type="entry name" value="NEPRILYSIN"/>
</dbReference>
<dbReference type="EMBL" id="VUJU01000772">
    <property type="protein sequence ID" value="KAF0768427.1"/>
    <property type="molecule type" value="Genomic_DNA"/>
</dbReference>
<dbReference type="Pfam" id="PF05649">
    <property type="entry name" value="Peptidase_M13_N"/>
    <property type="match status" value="2"/>
</dbReference>
<dbReference type="OrthoDB" id="6475849at2759"/>
<dbReference type="PANTHER" id="PTHR11733">
    <property type="entry name" value="ZINC METALLOPROTEASE FAMILY M13 NEPRILYSIN-RELATED"/>
    <property type="match status" value="1"/>
</dbReference>
<evidence type="ECO:0000256" key="6">
    <source>
        <dbReference type="ARBA" id="ARBA00022801"/>
    </source>
</evidence>
<dbReference type="Gene3D" id="1.10.1380.10">
    <property type="entry name" value="Neutral endopeptidase , domain2"/>
    <property type="match status" value="2"/>
</dbReference>
<evidence type="ECO:0000256" key="4">
    <source>
        <dbReference type="ARBA" id="ARBA00022670"/>
    </source>
</evidence>
<sequence length="1418" mass="166008">MLQFKIRGRYPKWKSPWCIKEVKTVTLINCMNETVEPCEDFYEFACGMFETNYPYYSNTYENSWMTIMTLKIKHRVKKFLNKENENYEPTAVHKTRKFYQVCLNSTEDQDSIKYDPLWDVWKKIGLSTDYLNDSVPLEIETILARVEVYFSLNIFFQIDIEDDPRNSSSHLLLNIDQNLELNKYKGRKNMKTNNDNIEEDLSKFSEYFNLLVDKLLNRNQPYTKKLTVQSLLNTTNELVQFREEFSQVSQDSYNLKNDIPEVITLRELQEFTDIAGDKLKFNWTLYLRELTRDVQPNVYEILTSEKANNYELLISNRDHLNKYFCVDWYNFEICLEMYILFHVVAALENNLPSGEKFNAEHCLSLTSEFFGMVTGYSMINTLDNSSKASLSEMTDNIKWALRKMVHEASWMDDETKNATLRKLANTKTYFGYPNNYDNILNHFYENLNVTDNHIENIISISKFHTKSSWKYLTVDRDSENQMALNYGATGSTIGHELSHNYDNTGRLYNELGNVAQWWTNKSYEEYTKRASCLISNYDGITVVKHNSTFVVNGTLTLDENIADIVGLKEAYYAYRRYVDIHGQEPRLPGLERYSQEQLFFLGYANQYCHYDEYGNQFDIYDRHCPDVVRVREVLSLSSEFAKAWSCPIGTPMNPKKDKWDTHPAADTFGDFFFSARHIWGFLLFRPAFLEISSFPPGTLGISTFPLDGKRTLSNALTVVENQTFDIRSEFTICQSKSCLQSAVTLINCMNETVEPCEDFYEFACGMFETNYPYYSDKNKNGWYTVISLKLKNTVKKFLNKENEKYEPTAVHKTRKFYQVCLNSSKDQDSIKYDPLWDVWKKIGLNVDYLNDSVPLEMETILARVGIYLNLNMFFYNYVYDDHRNSSSHSLLAIDVIYEESNNMKPNNVDIEEDLPKFSEYFNLLVEKLLARNQACTKKLTVKGLVNTTNELVHFREELSKVSQESFKTRQRIPDVITLRELQELTDITEDKFKFNWTLYLRELTRDLQPKVYEILTSENANNYELVIYKRDRLQKIFLFLSQTPTTILKMHILSRVLAILENKFPLGEKFNSEHCFSLTNEFFYMATGYSMRNALDDSSKAALTEMYDNIKWALQKLVHEASWIDDETKNATIRKLTNIKANFGYPNNYDNILNDFFENFNVTDNHIENVISIQMFNTKWYWKCLTVDKDWNDQSWLVQIYPTTVNAFFMSSMNAFVIPVSILQAPLYYNEYSDGIQAFNYGSTGSTIGHELSHGFDNNGILYNELGNVVKWWTNKSVEEYMKRENCLISHYDGIKVINHNSSFVVNGTLTLGENIADIVGIKESFYAYLRYVDIHGQEPRLPGLERYSQEQLFFLAYANSFCHYQESGNQFDTNNTQHSPDVVRVREVLKLTPEFAKAWSCPIGTPMNPKKDKCQIW</sequence>
<dbReference type="InterPro" id="IPR018497">
    <property type="entry name" value="Peptidase_M13_C"/>
</dbReference>
<keyword evidence="4" id="KW-0645">Protease</keyword>
<dbReference type="InterPro" id="IPR000718">
    <property type="entry name" value="Peptidase_M13"/>
</dbReference>
<reference evidence="11 12" key="1">
    <citation type="submission" date="2019-08" db="EMBL/GenBank/DDBJ databases">
        <title>Whole genome of Aphis craccivora.</title>
        <authorList>
            <person name="Voronova N.V."/>
            <person name="Shulinski R.S."/>
            <person name="Bandarenka Y.V."/>
            <person name="Zhorov D.G."/>
            <person name="Warner D."/>
        </authorList>
    </citation>
    <scope>NUCLEOTIDE SEQUENCE [LARGE SCALE GENOMIC DNA]</scope>
    <source>
        <strain evidence="11">180601</strain>
        <tissue evidence="11">Whole Body</tissue>
    </source>
</reference>
<comment type="subcellular location">
    <subcellularLocation>
        <location evidence="2">Cell membrane</location>
        <topology evidence="2">Single-pass type II membrane protein</topology>
    </subcellularLocation>
</comment>
<dbReference type="InterPro" id="IPR008753">
    <property type="entry name" value="Peptidase_M13_N"/>
</dbReference>
<dbReference type="Proteomes" id="UP000478052">
    <property type="component" value="Unassembled WGS sequence"/>
</dbReference>
<accession>A0A6G0ZCW8</accession>
<gene>
    <name evidence="11" type="ORF">FWK35_00004525</name>
</gene>
<evidence type="ECO:0000256" key="8">
    <source>
        <dbReference type="ARBA" id="ARBA00023049"/>
    </source>
</evidence>
<comment type="caution">
    <text evidence="11">The sequence shown here is derived from an EMBL/GenBank/DDBJ whole genome shotgun (WGS) entry which is preliminary data.</text>
</comment>
<evidence type="ECO:0000256" key="7">
    <source>
        <dbReference type="ARBA" id="ARBA00022833"/>
    </source>
</evidence>
<keyword evidence="7" id="KW-0862">Zinc</keyword>
<organism evidence="11 12">
    <name type="scientific">Aphis craccivora</name>
    <name type="common">Cowpea aphid</name>
    <dbReference type="NCBI Taxonomy" id="307492"/>
    <lineage>
        <taxon>Eukaryota</taxon>
        <taxon>Metazoa</taxon>
        <taxon>Ecdysozoa</taxon>
        <taxon>Arthropoda</taxon>
        <taxon>Hexapoda</taxon>
        <taxon>Insecta</taxon>
        <taxon>Pterygota</taxon>
        <taxon>Neoptera</taxon>
        <taxon>Paraneoptera</taxon>
        <taxon>Hemiptera</taxon>
        <taxon>Sternorrhyncha</taxon>
        <taxon>Aphidomorpha</taxon>
        <taxon>Aphidoidea</taxon>
        <taxon>Aphididae</taxon>
        <taxon>Aphidini</taxon>
        <taxon>Aphis</taxon>
        <taxon>Aphis</taxon>
    </lineage>
</organism>
<keyword evidence="6" id="KW-0378">Hydrolase</keyword>
<evidence type="ECO:0000313" key="12">
    <source>
        <dbReference type="Proteomes" id="UP000478052"/>
    </source>
</evidence>
<dbReference type="CDD" id="cd08662">
    <property type="entry name" value="M13"/>
    <property type="match status" value="2"/>
</dbReference>
<dbReference type="GO" id="GO:0005886">
    <property type="term" value="C:plasma membrane"/>
    <property type="evidence" value="ECO:0007669"/>
    <property type="project" value="UniProtKB-SubCell"/>
</dbReference>
<dbReference type="InterPro" id="IPR042089">
    <property type="entry name" value="Peptidase_M13_dom_2"/>
</dbReference>
<feature type="domain" description="Peptidase M13 C-terminal" evidence="9">
    <location>
        <begin position="480"/>
        <end position="658"/>
    </location>
</feature>
<dbReference type="GO" id="GO:0046872">
    <property type="term" value="F:metal ion binding"/>
    <property type="evidence" value="ECO:0007669"/>
    <property type="project" value="UniProtKB-KW"/>
</dbReference>
<dbReference type="Pfam" id="PF01431">
    <property type="entry name" value="Peptidase_M13"/>
    <property type="match status" value="2"/>
</dbReference>
<dbReference type="PANTHER" id="PTHR11733:SF237">
    <property type="entry name" value="NEPRILYSIN-LIKE 4"/>
    <property type="match status" value="1"/>
</dbReference>
<comment type="cofactor">
    <cofactor evidence="1">
        <name>Zn(2+)</name>
        <dbReference type="ChEBI" id="CHEBI:29105"/>
    </cofactor>
</comment>
<feature type="domain" description="Peptidase M13 C-terminal" evidence="9">
    <location>
        <begin position="1206"/>
        <end position="1414"/>
    </location>
</feature>
<name>A0A6G0ZCW8_APHCR</name>
<dbReference type="InterPro" id="IPR024079">
    <property type="entry name" value="MetalloPept_cat_dom_sf"/>
</dbReference>
<keyword evidence="12" id="KW-1185">Reference proteome</keyword>
<evidence type="ECO:0000256" key="2">
    <source>
        <dbReference type="ARBA" id="ARBA00004401"/>
    </source>
</evidence>